<dbReference type="Proteomes" id="UP001497512">
    <property type="component" value="Chromosome 5"/>
</dbReference>
<evidence type="ECO:0000256" key="1">
    <source>
        <dbReference type="SAM" id="MobiDB-lite"/>
    </source>
</evidence>
<sequence length="174" mass="19295">MIGASILHGLWHLIPRRTIRGIILKDDDRSIHSPAQQARLGPCSIPHSSVPQTLLAYAKITSSFLQDSTAGTRQLRAFGNPPASYPSKVSAREVGNPNGDADGGNGNGQPIFFKRSRLCAKNIDRHLKSMKVLLMVSTAFAYLQVRMRTDAGPRTRRKCEIEEAITWSNIPLWY</sequence>
<gene>
    <name evidence="2" type="ORF">CSSPTR1EN2_LOCUS17387</name>
</gene>
<reference evidence="2" key="1">
    <citation type="submission" date="2024-02" db="EMBL/GenBank/DDBJ databases">
        <authorList>
            <consortium name="ELIXIR-Norway"/>
            <consortium name="Elixir Norway"/>
        </authorList>
    </citation>
    <scope>NUCLEOTIDE SEQUENCE</scope>
</reference>
<organism evidence="2 3">
    <name type="scientific">Sphagnum troendelagicum</name>
    <dbReference type="NCBI Taxonomy" id="128251"/>
    <lineage>
        <taxon>Eukaryota</taxon>
        <taxon>Viridiplantae</taxon>
        <taxon>Streptophyta</taxon>
        <taxon>Embryophyta</taxon>
        <taxon>Bryophyta</taxon>
        <taxon>Sphagnophytina</taxon>
        <taxon>Sphagnopsida</taxon>
        <taxon>Sphagnales</taxon>
        <taxon>Sphagnaceae</taxon>
        <taxon>Sphagnum</taxon>
    </lineage>
</organism>
<accession>A0ABP0UQR0</accession>
<evidence type="ECO:0000313" key="2">
    <source>
        <dbReference type="EMBL" id="CAK9225273.1"/>
    </source>
</evidence>
<evidence type="ECO:0008006" key="4">
    <source>
        <dbReference type="Google" id="ProtNLM"/>
    </source>
</evidence>
<protein>
    <recommendedName>
        <fullName evidence="4">Cytochrome c oxidase subunit 1</fullName>
    </recommendedName>
</protein>
<keyword evidence="3" id="KW-1185">Reference proteome</keyword>
<name>A0ABP0UQR0_9BRYO</name>
<proteinExistence type="predicted"/>
<dbReference type="EMBL" id="OZ019897">
    <property type="protein sequence ID" value="CAK9225273.1"/>
    <property type="molecule type" value="Genomic_DNA"/>
</dbReference>
<feature type="region of interest" description="Disordered" evidence="1">
    <location>
        <begin position="78"/>
        <end position="107"/>
    </location>
</feature>
<evidence type="ECO:0000313" key="3">
    <source>
        <dbReference type="Proteomes" id="UP001497512"/>
    </source>
</evidence>